<evidence type="ECO:0000256" key="1">
    <source>
        <dbReference type="ARBA" id="ARBA00004477"/>
    </source>
</evidence>
<feature type="transmembrane region" description="Helical" evidence="12">
    <location>
        <begin position="346"/>
        <end position="367"/>
    </location>
</feature>
<gene>
    <name evidence="13" type="ORF">RIB2604_02005000</name>
</gene>
<feature type="transmembrane region" description="Helical" evidence="12">
    <location>
        <begin position="436"/>
        <end position="452"/>
    </location>
</feature>
<keyword evidence="11 12" id="KW-0472">Membrane</keyword>
<feature type="transmembrane region" description="Helical" evidence="12">
    <location>
        <begin position="270"/>
        <end position="288"/>
    </location>
</feature>
<dbReference type="GO" id="GO:0004376">
    <property type="term" value="F:GPI mannosyltransferase activity"/>
    <property type="evidence" value="ECO:0007669"/>
    <property type="project" value="InterPro"/>
</dbReference>
<dbReference type="GO" id="GO:0000009">
    <property type="term" value="F:alpha-1,6-mannosyltransferase activity"/>
    <property type="evidence" value="ECO:0007669"/>
    <property type="project" value="InterPro"/>
</dbReference>
<dbReference type="Pfam" id="PF04188">
    <property type="entry name" value="Mannosyl_trans2"/>
    <property type="match status" value="2"/>
</dbReference>
<feature type="transmembrane region" description="Helical" evidence="12">
    <location>
        <begin position="464"/>
        <end position="484"/>
    </location>
</feature>
<dbReference type="VEuPathDB" id="FungiDB:ASPFODRAFT_45198"/>
<evidence type="ECO:0000256" key="10">
    <source>
        <dbReference type="ARBA" id="ARBA00022989"/>
    </source>
</evidence>
<organism evidence="13 14">
    <name type="scientific">Aspergillus kawachii</name>
    <name type="common">White koji mold</name>
    <name type="synonym">Aspergillus awamori var. kawachi</name>
    <dbReference type="NCBI Taxonomy" id="1069201"/>
    <lineage>
        <taxon>Eukaryota</taxon>
        <taxon>Fungi</taxon>
        <taxon>Dikarya</taxon>
        <taxon>Ascomycota</taxon>
        <taxon>Pezizomycotina</taxon>
        <taxon>Eurotiomycetes</taxon>
        <taxon>Eurotiomycetidae</taxon>
        <taxon>Eurotiales</taxon>
        <taxon>Aspergillaceae</taxon>
        <taxon>Aspergillus</taxon>
        <taxon>Aspergillus subgen. Circumdati</taxon>
    </lineage>
</organism>
<dbReference type="UniPathway" id="UPA00196"/>
<dbReference type="EC" id="2.4.1.-" evidence="12"/>
<protein>
    <recommendedName>
        <fullName evidence="4 12">GPI mannosyltransferase 2</fullName>
        <ecNumber evidence="12">2.4.1.-</ecNumber>
    </recommendedName>
</protein>
<comment type="function">
    <text evidence="12">Mannosyltransferase involved in glycosylphosphatidylinositol-anchor biosynthesis.</text>
</comment>
<dbReference type="GO" id="GO:0031501">
    <property type="term" value="C:mannosyltransferase complex"/>
    <property type="evidence" value="ECO:0007669"/>
    <property type="project" value="TreeGrafter"/>
</dbReference>
<evidence type="ECO:0000256" key="3">
    <source>
        <dbReference type="ARBA" id="ARBA00008698"/>
    </source>
</evidence>
<keyword evidence="5 12" id="KW-0337">GPI-anchor biosynthesis</keyword>
<sequence>MSSSVSSPATSRPSLLNPRQPIKALTVAFCLWKALVYLVIISCPGLGYDTSTSHLYHSHSRPDVTSEDITYAHLPIPLKFVRWDSIYFLHIAENGYLFEQEWAFGYGYTRVLAYIATALHRLIGPSGAARTAVVATALSHVAHYLAVLALYRLSVNVFGRDTATQRLICFLSAFLHIICPAGAFLSAPYGESLFSLLNITGFYVYSSSFLDNKAGKRLSGDVKLFVAAILFSAATAVRSNGILSGILYAYDALLQLRRVWCQRLSIDACAHLSVIIISGCVISLGLVVPQTVAYTTYCVDADASRPWCQWLVPSIYRWVQGHYWYVEWLTSTAERTTNLNNRNVGFLRYWTVSNIPLFLLAMPMLAILSRSSLWALDVAVPFIFPRALSGVDQASSSATTASLLLRLAVPQGLLAVMALTSYHVQIINRISSGYPLWYWYLVYLVSGNWGQTRPSLQDSRTFTVAVRGMVAYALIQAILFGSFLPPA</sequence>
<feature type="transmembrane region" description="Helical" evidence="12">
    <location>
        <begin position="167"/>
        <end position="187"/>
    </location>
</feature>
<comment type="pathway">
    <text evidence="2 12">Glycolipid biosynthesis; glycosylphosphatidylinositol-anchor biosynthesis.</text>
</comment>
<keyword evidence="8 12" id="KW-0812">Transmembrane</keyword>
<keyword evidence="6 12" id="KW-0328">Glycosyltransferase</keyword>
<feature type="transmembrane region" description="Helical" evidence="12">
    <location>
        <begin position="224"/>
        <end position="250"/>
    </location>
</feature>
<feature type="transmembrane region" description="Helical" evidence="12">
    <location>
        <begin position="21"/>
        <end position="41"/>
    </location>
</feature>
<evidence type="ECO:0000256" key="4">
    <source>
        <dbReference type="ARBA" id="ARBA00013795"/>
    </source>
</evidence>
<dbReference type="GO" id="GO:0006506">
    <property type="term" value="P:GPI anchor biosynthetic process"/>
    <property type="evidence" value="ECO:0007669"/>
    <property type="project" value="UniProtKB-UniPathway"/>
</dbReference>
<reference evidence="13 14" key="1">
    <citation type="journal article" date="2016" name="DNA Res.">
        <title>Genome sequence of Aspergillus luchuensis NBRC 4314.</title>
        <authorList>
            <person name="Yamada O."/>
            <person name="Machida M."/>
            <person name="Hosoyama A."/>
            <person name="Goto M."/>
            <person name="Takahashi T."/>
            <person name="Futagami T."/>
            <person name="Yamagata Y."/>
            <person name="Takeuchi M."/>
            <person name="Kobayashi T."/>
            <person name="Koike H."/>
            <person name="Abe K."/>
            <person name="Asai K."/>
            <person name="Arita M."/>
            <person name="Fujita N."/>
            <person name="Fukuda K."/>
            <person name="Higa K."/>
            <person name="Horikawa H."/>
            <person name="Ishikawa T."/>
            <person name="Jinno K."/>
            <person name="Kato Y."/>
            <person name="Kirimura K."/>
            <person name="Mizutani O."/>
            <person name="Nakasone K."/>
            <person name="Sano M."/>
            <person name="Shiraishi Y."/>
            <person name="Tsukahara M."/>
            <person name="Gomi K."/>
        </authorList>
    </citation>
    <scope>NUCLEOTIDE SEQUENCE [LARGE SCALE GENOMIC DNA]</scope>
    <source>
        <strain evidence="13 14">RIB 2604</strain>
    </source>
</reference>
<evidence type="ECO:0000256" key="11">
    <source>
        <dbReference type="ARBA" id="ARBA00023136"/>
    </source>
</evidence>
<reference evidence="14" key="2">
    <citation type="submission" date="2016-02" db="EMBL/GenBank/DDBJ databases">
        <title>Genome sequencing of Aspergillus luchuensis NBRC 4314.</title>
        <authorList>
            <person name="Yamada O."/>
        </authorList>
    </citation>
    <scope>NUCLEOTIDE SEQUENCE [LARGE SCALE GENOMIC DNA]</scope>
    <source>
        <strain evidence="14">RIB 2604</strain>
    </source>
</reference>
<evidence type="ECO:0000256" key="9">
    <source>
        <dbReference type="ARBA" id="ARBA00022824"/>
    </source>
</evidence>
<evidence type="ECO:0000313" key="14">
    <source>
        <dbReference type="Proteomes" id="UP000075230"/>
    </source>
</evidence>
<dbReference type="Proteomes" id="UP000075230">
    <property type="component" value="Unassembled WGS sequence"/>
</dbReference>
<dbReference type="AlphaFoldDB" id="A0A146FIW0"/>
<evidence type="ECO:0000256" key="2">
    <source>
        <dbReference type="ARBA" id="ARBA00004687"/>
    </source>
</evidence>
<keyword evidence="7 12" id="KW-0808">Transferase</keyword>
<evidence type="ECO:0000256" key="5">
    <source>
        <dbReference type="ARBA" id="ARBA00022502"/>
    </source>
</evidence>
<evidence type="ECO:0000256" key="8">
    <source>
        <dbReference type="ARBA" id="ARBA00022692"/>
    </source>
</evidence>
<dbReference type="PANTHER" id="PTHR12468">
    <property type="entry name" value="GPI MANNOSYLTRANSFERASE 2"/>
    <property type="match status" value="1"/>
</dbReference>
<dbReference type="GO" id="GO:0005789">
    <property type="term" value="C:endoplasmic reticulum membrane"/>
    <property type="evidence" value="ECO:0007669"/>
    <property type="project" value="UniProtKB-SubCell"/>
</dbReference>
<feature type="transmembrane region" description="Helical" evidence="12">
    <location>
        <begin position="132"/>
        <end position="155"/>
    </location>
</feature>
<evidence type="ECO:0000256" key="6">
    <source>
        <dbReference type="ARBA" id="ARBA00022676"/>
    </source>
</evidence>
<accession>A0A146FIW0</accession>
<name>A0A146FIW0_ASPKA</name>
<comment type="subcellular location">
    <subcellularLocation>
        <location evidence="1 12">Endoplasmic reticulum membrane</location>
        <topology evidence="1 12">Multi-pass membrane protein</topology>
    </subcellularLocation>
</comment>
<dbReference type="InterPro" id="IPR007315">
    <property type="entry name" value="PIG-V/Gpi18"/>
</dbReference>
<evidence type="ECO:0000256" key="12">
    <source>
        <dbReference type="RuleBase" id="RU363112"/>
    </source>
</evidence>
<evidence type="ECO:0000313" key="13">
    <source>
        <dbReference type="EMBL" id="GAT25920.1"/>
    </source>
</evidence>
<dbReference type="PANTHER" id="PTHR12468:SF2">
    <property type="entry name" value="GPI MANNOSYLTRANSFERASE 2"/>
    <property type="match status" value="1"/>
</dbReference>
<keyword evidence="9 12" id="KW-0256">Endoplasmic reticulum</keyword>
<evidence type="ECO:0000256" key="7">
    <source>
        <dbReference type="ARBA" id="ARBA00022679"/>
    </source>
</evidence>
<dbReference type="EMBL" id="BCWF01000020">
    <property type="protein sequence ID" value="GAT25920.1"/>
    <property type="molecule type" value="Genomic_DNA"/>
</dbReference>
<proteinExistence type="inferred from homology"/>
<comment type="similarity">
    <text evidence="3 12">Belongs to the PIGV family.</text>
</comment>
<comment type="caution">
    <text evidence="13">The sequence shown here is derived from an EMBL/GenBank/DDBJ whole genome shotgun (WGS) entry which is preliminary data.</text>
</comment>
<keyword evidence="10 12" id="KW-1133">Transmembrane helix</keyword>